<evidence type="ECO:0000256" key="3">
    <source>
        <dbReference type="ARBA" id="ARBA00022884"/>
    </source>
</evidence>
<dbReference type="AlphaFoldDB" id="A0A9Y1MXS9"/>
<evidence type="ECO:0000256" key="8">
    <source>
        <dbReference type="RuleBase" id="RU003934"/>
    </source>
</evidence>
<geneLocation type="plastid" evidence="9"/>
<evidence type="ECO:0000256" key="1">
    <source>
        <dbReference type="ARBA" id="ARBA00006700"/>
    </source>
</evidence>
<keyword evidence="3" id="KW-0694">RNA-binding</keyword>
<dbReference type="SUPFAM" id="SSF54189">
    <property type="entry name" value="Ribosomal proteins S24e, L23 and L15e"/>
    <property type="match status" value="1"/>
</dbReference>
<accession>A0A9Y1MXS9</accession>
<organism evidence="9">
    <name type="scientific">Gronococcus sybilensis</name>
    <dbReference type="NCBI Taxonomy" id="3028029"/>
    <lineage>
        <taxon>Eukaryota</taxon>
        <taxon>Rhodophyta</taxon>
        <taxon>Bangiophyceae</taxon>
        <taxon>Cavernulicolales</taxon>
        <taxon>Cavernulicolaceae</taxon>
        <taxon>Gronococcus</taxon>
    </lineage>
</organism>
<dbReference type="HAMAP" id="MF_01369_B">
    <property type="entry name" value="Ribosomal_uL23_B"/>
    <property type="match status" value="1"/>
</dbReference>
<proteinExistence type="inferred from homology"/>
<evidence type="ECO:0000256" key="5">
    <source>
        <dbReference type="ARBA" id="ARBA00023274"/>
    </source>
</evidence>
<dbReference type="FunFam" id="3.30.70.330:FF:000001">
    <property type="entry name" value="50S ribosomal protein L23"/>
    <property type="match status" value="1"/>
</dbReference>
<dbReference type="NCBIfam" id="NF004363">
    <property type="entry name" value="PRK05738.2-4"/>
    <property type="match status" value="1"/>
</dbReference>
<dbReference type="Pfam" id="PF00276">
    <property type="entry name" value="Ribosomal_L23"/>
    <property type="match status" value="1"/>
</dbReference>
<dbReference type="GO" id="GO:0006412">
    <property type="term" value="P:translation"/>
    <property type="evidence" value="ECO:0007669"/>
    <property type="project" value="InterPro"/>
</dbReference>
<dbReference type="InterPro" id="IPR012677">
    <property type="entry name" value="Nucleotide-bd_a/b_plait_sf"/>
</dbReference>
<keyword evidence="4 8" id="KW-0689">Ribosomal protein</keyword>
<evidence type="ECO:0000256" key="7">
    <source>
        <dbReference type="ARBA" id="ARBA00035366"/>
    </source>
</evidence>
<sequence>MTTKKISNTDLLDLVRYPIITDKTTRLLESNKYTFAIDKKVDKQTIKTAIEYIFDVKVTSINTSNIPPKKRRLGRFVGYKSSYKKAIITLALGYSINIFPES</sequence>
<dbReference type="Gene3D" id="3.30.70.330">
    <property type="match status" value="1"/>
</dbReference>
<dbReference type="GO" id="GO:1990904">
    <property type="term" value="C:ribonucleoprotein complex"/>
    <property type="evidence" value="ECO:0007669"/>
    <property type="project" value="UniProtKB-KW"/>
</dbReference>
<dbReference type="GO" id="GO:0003735">
    <property type="term" value="F:structural constituent of ribosome"/>
    <property type="evidence" value="ECO:0007669"/>
    <property type="project" value="InterPro"/>
</dbReference>
<dbReference type="GO" id="GO:0005840">
    <property type="term" value="C:ribosome"/>
    <property type="evidence" value="ECO:0007669"/>
    <property type="project" value="UniProtKB-KW"/>
</dbReference>
<dbReference type="InterPro" id="IPR012678">
    <property type="entry name" value="Ribosomal_uL23/eL15/eS24_sf"/>
</dbReference>
<keyword evidence="5 8" id="KW-0687">Ribonucleoprotein</keyword>
<dbReference type="InterPro" id="IPR001014">
    <property type="entry name" value="Ribosomal_uL23_CS"/>
</dbReference>
<evidence type="ECO:0000256" key="2">
    <source>
        <dbReference type="ARBA" id="ARBA00022730"/>
    </source>
</evidence>
<name>A0A9Y1MXS9_9RHOD</name>
<dbReference type="PANTHER" id="PTHR11620">
    <property type="entry name" value="60S RIBOSOMAL PROTEIN L23A"/>
    <property type="match status" value="1"/>
</dbReference>
<evidence type="ECO:0000313" key="9">
    <source>
        <dbReference type="EMBL" id="WDA99213.1"/>
    </source>
</evidence>
<dbReference type="GO" id="GO:0019843">
    <property type="term" value="F:rRNA binding"/>
    <property type="evidence" value="ECO:0007669"/>
    <property type="project" value="UniProtKB-KW"/>
</dbReference>
<evidence type="ECO:0000256" key="4">
    <source>
        <dbReference type="ARBA" id="ARBA00022980"/>
    </source>
</evidence>
<dbReference type="NCBIfam" id="NF004368">
    <property type="entry name" value="PRK05738.3-4"/>
    <property type="match status" value="1"/>
</dbReference>
<gene>
    <name evidence="9" type="primary">rpl23</name>
    <name evidence="9" type="ORF">GRSY_208</name>
</gene>
<keyword evidence="9" id="KW-0934">Plastid</keyword>
<dbReference type="EMBL" id="OP616812">
    <property type="protein sequence ID" value="WDA99213.1"/>
    <property type="molecule type" value="Genomic_DNA"/>
</dbReference>
<evidence type="ECO:0000256" key="6">
    <source>
        <dbReference type="ARBA" id="ARBA00035287"/>
    </source>
</evidence>
<dbReference type="InterPro" id="IPR013025">
    <property type="entry name" value="Ribosomal_uL23-like"/>
</dbReference>
<reference evidence="9" key="1">
    <citation type="journal article" date="2023" name="J. Phycol.">
        <title>Revised classification of the Cyanidiophyceae based on plastid genome data with descriptions of the Cavernulicolales ord. nov. and Galdieriales ord. nov. (Rhodophyta).</title>
        <authorList>
            <person name="Park S.I."/>
            <person name="Cho C.H."/>
            <person name="Ciniglia C."/>
            <person name="Huang T.Y."/>
            <person name="Liu S.L."/>
            <person name="Bustamante D.E."/>
            <person name="Calderon M.S."/>
            <person name="Mansilla A."/>
            <person name="McDermott T."/>
            <person name="Andersen R.A."/>
            <person name="Yoon H.S."/>
        </authorList>
    </citation>
    <scope>NUCLEOTIDE SEQUENCE</scope>
</reference>
<comment type="similarity">
    <text evidence="1 8">Belongs to the universal ribosomal protein uL23 family.</text>
</comment>
<keyword evidence="2" id="KW-0699">rRNA-binding</keyword>
<dbReference type="PROSITE" id="PS00050">
    <property type="entry name" value="RIBOSOMAL_L23"/>
    <property type="match status" value="1"/>
</dbReference>
<protein>
    <recommendedName>
        <fullName evidence="6">Large ribosomal subunit protein uL23c</fullName>
    </recommendedName>
    <alternativeName>
        <fullName evidence="7">50S ribosomal protein L23, chloroplastic</fullName>
    </alternativeName>
</protein>